<dbReference type="PANTHER" id="PTHR43371:SF1">
    <property type="entry name" value="RIBONUCLEOSIDE-DIPHOSPHATE REDUCTASE"/>
    <property type="match status" value="1"/>
</dbReference>
<dbReference type="SUPFAM" id="SSF51998">
    <property type="entry name" value="PFL-like glycyl radical enzymes"/>
    <property type="match status" value="1"/>
</dbReference>
<evidence type="ECO:0000256" key="4">
    <source>
        <dbReference type="ARBA" id="ARBA00022840"/>
    </source>
</evidence>
<organism evidence="9 10">
    <name type="scientific">candidate division WWE3 bacterium</name>
    <dbReference type="NCBI Taxonomy" id="2053526"/>
    <lineage>
        <taxon>Bacteria</taxon>
        <taxon>Katanobacteria</taxon>
    </lineage>
</organism>
<dbReference type="Pfam" id="PF03477">
    <property type="entry name" value="ATP-cone"/>
    <property type="match status" value="1"/>
</dbReference>
<dbReference type="Proteomes" id="UP000701698">
    <property type="component" value="Unassembled WGS sequence"/>
</dbReference>
<dbReference type="Gene3D" id="3.20.70.20">
    <property type="match status" value="2"/>
</dbReference>
<dbReference type="PANTHER" id="PTHR43371">
    <property type="entry name" value="VITAMIN B12-DEPENDENT RIBONUCLEOTIDE REDUCTASE"/>
    <property type="match status" value="1"/>
</dbReference>
<dbReference type="Gene3D" id="3.90.1390.10">
    <property type="entry name" value="b-12 dependent (class ii) ribonucleotide reductase, chain A, domain 3"/>
    <property type="match status" value="1"/>
</dbReference>
<dbReference type="GO" id="GO:0005524">
    <property type="term" value="F:ATP binding"/>
    <property type="evidence" value="ECO:0007669"/>
    <property type="project" value="UniProtKB-UniRule"/>
</dbReference>
<dbReference type="InterPro" id="IPR050862">
    <property type="entry name" value="RdRp_reductase_class-2"/>
</dbReference>
<evidence type="ECO:0000313" key="9">
    <source>
        <dbReference type="EMBL" id="MCA9390031.1"/>
    </source>
</evidence>
<dbReference type="InterPro" id="IPR005144">
    <property type="entry name" value="ATP-cone_dom"/>
</dbReference>
<reference evidence="9" key="1">
    <citation type="submission" date="2020-04" db="EMBL/GenBank/DDBJ databases">
        <authorList>
            <person name="Zhang T."/>
        </authorList>
    </citation>
    <scope>NUCLEOTIDE SEQUENCE</scope>
    <source>
        <strain evidence="9">HKST-UBA01</strain>
    </source>
</reference>
<keyword evidence="5" id="KW-0560">Oxidoreductase</keyword>
<proteinExistence type="predicted"/>
<dbReference type="PROSITE" id="PS51161">
    <property type="entry name" value="ATP_CONE"/>
    <property type="match status" value="1"/>
</dbReference>
<dbReference type="AlphaFoldDB" id="A0A955LGE6"/>
<evidence type="ECO:0000256" key="3">
    <source>
        <dbReference type="ARBA" id="ARBA00022741"/>
    </source>
</evidence>
<evidence type="ECO:0000256" key="1">
    <source>
        <dbReference type="ARBA" id="ARBA00001922"/>
    </source>
</evidence>
<evidence type="ECO:0000256" key="6">
    <source>
        <dbReference type="ARBA" id="ARBA00023285"/>
    </source>
</evidence>
<comment type="cofactor">
    <cofactor evidence="1">
        <name>adenosylcob(III)alamin</name>
        <dbReference type="ChEBI" id="CHEBI:18408"/>
    </cofactor>
</comment>
<dbReference type="InterPro" id="IPR040763">
    <property type="entry name" value="RNR_alpha_hel"/>
</dbReference>
<evidence type="ECO:0000256" key="5">
    <source>
        <dbReference type="ARBA" id="ARBA00023002"/>
    </source>
</evidence>
<keyword evidence="2" id="KW-0846">Cobalamin</keyword>
<evidence type="ECO:0000259" key="8">
    <source>
        <dbReference type="PROSITE" id="PS51161"/>
    </source>
</evidence>
<dbReference type="GO" id="GO:0004748">
    <property type="term" value="F:ribonucleoside-diphosphate reductase activity, thioredoxin disulfide as acceptor"/>
    <property type="evidence" value="ECO:0007669"/>
    <property type="project" value="TreeGrafter"/>
</dbReference>
<dbReference type="GO" id="GO:0031419">
    <property type="term" value="F:cobalamin binding"/>
    <property type="evidence" value="ECO:0007669"/>
    <property type="project" value="UniProtKB-KW"/>
</dbReference>
<evidence type="ECO:0000256" key="2">
    <source>
        <dbReference type="ARBA" id="ARBA00022628"/>
    </source>
</evidence>
<protein>
    <submittedName>
        <fullName evidence="9">Ribonucleoside-triphosphate reductase</fullName>
    </submittedName>
</protein>
<dbReference type="Pfam" id="PF17975">
    <property type="entry name" value="RNR_Alpha"/>
    <property type="match status" value="1"/>
</dbReference>
<gene>
    <name evidence="9" type="ORF">KC571_01395</name>
</gene>
<evidence type="ECO:0000256" key="7">
    <source>
        <dbReference type="PROSITE-ProRule" id="PRU00492"/>
    </source>
</evidence>
<name>A0A955LGE6_UNCKA</name>
<keyword evidence="6" id="KW-0170">Cobalt</keyword>
<feature type="domain" description="ATP-cone" evidence="8">
    <location>
        <begin position="11"/>
        <end position="102"/>
    </location>
</feature>
<comment type="caution">
    <text evidence="9">The sequence shown here is derived from an EMBL/GenBank/DDBJ whole genome shotgun (WGS) entry which is preliminary data.</text>
</comment>
<accession>A0A955LGE6</accession>
<reference evidence="9" key="2">
    <citation type="journal article" date="2021" name="Microbiome">
        <title>Successional dynamics and alternative stable states in a saline activated sludge microbial community over 9 years.</title>
        <authorList>
            <person name="Wang Y."/>
            <person name="Ye J."/>
            <person name="Ju F."/>
            <person name="Liu L."/>
            <person name="Boyd J.A."/>
            <person name="Deng Y."/>
            <person name="Parks D.H."/>
            <person name="Jiang X."/>
            <person name="Yin X."/>
            <person name="Woodcroft B.J."/>
            <person name="Tyson G.W."/>
            <person name="Hugenholtz P."/>
            <person name="Polz M.F."/>
            <person name="Zhang T."/>
        </authorList>
    </citation>
    <scope>NUCLEOTIDE SEQUENCE</scope>
    <source>
        <strain evidence="9">HKST-UBA01</strain>
    </source>
</reference>
<sequence length="750" mass="85257">MAISKTASTIKNVIDREGNVVDFDIEILVTDIRKALVASGEGDQEEAQSIALSVISDLSQTETTTPKLSEIQDTVETELMKADMHGAAKKYILDRHEKARLRGETLTVDAEVMDQFIEDKQYFRSTLSEFIHLRTYSRWDDDNQRRETWSETVDRFMDFMKENIKKGLTDKEYDQIYQAMLNQEIMPSMRLLWSSGSAARQTNVAAYNCSYLTTTELQDFPEIMYILMCGSAVGFSVENKIIEQLPIVEEQSGKTLKTHVVQDTKEGWCDAFGLALRTWYSGKDVDFDYSKIRPKGARLSTMGGRAMGPGPLQELMRYTKDKLLSNQGKRLNSIEVHDLICKIGEIVEASGKRRAALISLSDLDDDTMRYAKTGKFFETEPQRSMANNSAVYNHQPSSVEFLEEWIALIRSNSGERGIFNRGDLHKQLPERRWNTFEPYAETAGTNPCGEIILRSKQFCNLTCIVARPDDTKETLREKIRLATILGTYQASLTKFPYLSEAWTKNCREEALLGVSITGYWDCKLIRDEKMLKQLRDDAVAINKKYAKKFGINQSTCVTSIKPSGNSSQLYDTSSGMHPRFGTYYIRRVRVSATDPLFRMLRDQGVPYHPEVGQIEETATTFVLEFPVKAPKGSVTKNDLTAIDLLEHWKMLKLHYTEHNPSVTVYVGDDEWVGVANWVYENWEIVGGLSFLPRNDHVYELAPYEEISKEAYDALAPKLEKIDFSQLVLYEQADNTTGAKEYACMGGGCEL</sequence>
<keyword evidence="4 7" id="KW-0067">ATP-binding</keyword>
<evidence type="ECO:0000313" key="10">
    <source>
        <dbReference type="Proteomes" id="UP000701698"/>
    </source>
</evidence>
<dbReference type="EMBL" id="JAGQKX010000023">
    <property type="protein sequence ID" value="MCA9390031.1"/>
    <property type="molecule type" value="Genomic_DNA"/>
</dbReference>
<keyword evidence="3 7" id="KW-0547">Nucleotide-binding</keyword>